<evidence type="ECO:0000256" key="7">
    <source>
        <dbReference type="ARBA" id="ARBA00022840"/>
    </source>
</evidence>
<proteinExistence type="inferred from homology"/>
<accession>A0AAV7JCY6</accession>
<organism evidence="10 11">
    <name type="scientific">Oopsacas minuta</name>
    <dbReference type="NCBI Taxonomy" id="111878"/>
    <lineage>
        <taxon>Eukaryota</taxon>
        <taxon>Metazoa</taxon>
        <taxon>Porifera</taxon>
        <taxon>Hexactinellida</taxon>
        <taxon>Hexasterophora</taxon>
        <taxon>Lyssacinosida</taxon>
        <taxon>Leucopsacidae</taxon>
        <taxon>Oopsacas</taxon>
    </lineage>
</organism>
<comment type="caution">
    <text evidence="10">The sequence shown here is derived from an EMBL/GenBank/DDBJ whole genome shotgun (WGS) entry which is preliminary data.</text>
</comment>
<keyword evidence="4" id="KW-0548">Nucleotidyltransferase</keyword>
<evidence type="ECO:0000313" key="10">
    <source>
        <dbReference type="EMBL" id="KAI6646551.1"/>
    </source>
</evidence>
<keyword evidence="3" id="KW-0808">Transferase</keyword>
<evidence type="ECO:0000313" key="11">
    <source>
        <dbReference type="Proteomes" id="UP001165289"/>
    </source>
</evidence>
<protein>
    <recommendedName>
        <fullName evidence="9">Selenoprotein O</fullName>
    </recommendedName>
</protein>
<keyword evidence="11" id="KW-1185">Reference proteome</keyword>
<reference evidence="10 11" key="1">
    <citation type="journal article" date="2023" name="BMC Biol.">
        <title>The compact genome of the sponge Oopsacas minuta (Hexactinellida) is lacking key metazoan core genes.</title>
        <authorList>
            <person name="Santini S."/>
            <person name="Schenkelaars Q."/>
            <person name="Jourda C."/>
            <person name="Duchesne M."/>
            <person name="Belahbib H."/>
            <person name="Rocher C."/>
            <person name="Selva M."/>
            <person name="Riesgo A."/>
            <person name="Vervoort M."/>
            <person name="Leys S.P."/>
            <person name="Kodjabachian L."/>
            <person name="Le Bivic A."/>
            <person name="Borchiellini C."/>
            <person name="Claverie J.M."/>
            <person name="Renard E."/>
        </authorList>
    </citation>
    <scope>NUCLEOTIDE SEQUENCE [LARGE SCALE GENOMIC DNA]</scope>
    <source>
        <strain evidence="10">SPO-2</strain>
    </source>
</reference>
<keyword evidence="6" id="KW-0547">Nucleotide-binding</keyword>
<dbReference type="HAMAP" id="MF_00692">
    <property type="entry name" value="SelO"/>
    <property type="match status" value="1"/>
</dbReference>
<dbReference type="NCBIfam" id="NF000658">
    <property type="entry name" value="PRK00029.1"/>
    <property type="match status" value="1"/>
</dbReference>
<dbReference type="Pfam" id="PF02696">
    <property type="entry name" value="SelO"/>
    <property type="match status" value="1"/>
</dbReference>
<name>A0AAV7JCY6_9METZ</name>
<dbReference type="GO" id="GO:0016779">
    <property type="term" value="F:nucleotidyltransferase activity"/>
    <property type="evidence" value="ECO:0007669"/>
    <property type="project" value="UniProtKB-KW"/>
</dbReference>
<keyword evidence="7" id="KW-0067">ATP-binding</keyword>
<gene>
    <name evidence="10" type="ORF">LOD99_12672</name>
</gene>
<dbReference type="GO" id="GO:0046872">
    <property type="term" value="F:metal ion binding"/>
    <property type="evidence" value="ECO:0007669"/>
    <property type="project" value="UniProtKB-KW"/>
</dbReference>
<keyword evidence="5" id="KW-0479">Metal-binding</keyword>
<comment type="cofactor">
    <cofactor evidence="1">
        <name>Mg(2+)</name>
        <dbReference type="ChEBI" id="CHEBI:18420"/>
    </cofactor>
</comment>
<evidence type="ECO:0000256" key="9">
    <source>
        <dbReference type="ARBA" id="ARBA00031547"/>
    </source>
</evidence>
<comment type="similarity">
    <text evidence="2">Belongs to the SELO family.</text>
</comment>
<evidence type="ECO:0000256" key="1">
    <source>
        <dbReference type="ARBA" id="ARBA00001946"/>
    </source>
</evidence>
<evidence type="ECO:0000256" key="4">
    <source>
        <dbReference type="ARBA" id="ARBA00022695"/>
    </source>
</evidence>
<dbReference type="AlphaFoldDB" id="A0AAV7JCY6"/>
<evidence type="ECO:0000256" key="5">
    <source>
        <dbReference type="ARBA" id="ARBA00022723"/>
    </source>
</evidence>
<evidence type="ECO:0000256" key="6">
    <source>
        <dbReference type="ARBA" id="ARBA00022741"/>
    </source>
</evidence>
<dbReference type="PANTHER" id="PTHR12153:SF15">
    <property type="entry name" value="PROTEIN ADENYLYLTRANSFERASE SELO, MITOCHONDRIAL"/>
    <property type="match status" value="1"/>
</dbReference>
<dbReference type="InterPro" id="IPR003846">
    <property type="entry name" value="SelO"/>
</dbReference>
<evidence type="ECO:0000256" key="3">
    <source>
        <dbReference type="ARBA" id="ARBA00022679"/>
    </source>
</evidence>
<keyword evidence="8" id="KW-0460">Magnesium</keyword>
<dbReference type="GO" id="GO:0005524">
    <property type="term" value="F:ATP binding"/>
    <property type="evidence" value="ECO:0007669"/>
    <property type="project" value="UniProtKB-KW"/>
</dbReference>
<sequence>MESLKFNNRALQQLPIDRDEQNYVRTVTGACFSRLQPTPVENPTLVAHSKSALSLLDIDPDKESIDSFVEYFSGNKVLPGSEPAAHCYCGHQFGYFSGQLGDGAAIYLGEVINGKGERWELQLKGAGKTPYSRTADGRKVLRSSIREFLCSEAMYNLGVPTTRAGSCITSDSRVVRDIFYSGNPIEERCTIVSRIAPTFIRFGSFEIFKTRDQQTARQGPSLGRQDIKQQLVEYCISTFFPEIYAKEIPLLEKTREFYREVVRSTAVLVSHWQTVGFCHGVLNTDNMSIMGLTIDYGPFGFMDHYDPDFICNGSDDGGRYKFSSQPEICGWNLRKLAEALDPVLPLSEGQLVIKEEYMRVYEREYITKMRSKLGLLQEMEGDLELVNTLLDTMHRTFADFTNTFRNLNLMLVPGVEGFEASKIACLNKILSQCSTIDELKKVSTPKMDPRQMELILQLMQQSPQFADERMISKVKSELDKINSHKDLGKMNQEQKQEEDSALWCAWLDKYSERLRMETGSDSTSINTARISVMNRNNPIMVLRNYVAQAAIEAAEKGDYTEVNKVLELLQQPYSQPADTVVTPEAATPHISNNYSERPPINALGICVT</sequence>
<dbReference type="EMBL" id="JAKMXF010000354">
    <property type="protein sequence ID" value="KAI6646551.1"/>
    <property type="molecule type" value="Genomic_DNA"/>
</dbReference>
<dbReference type="PANTHER" id="PTHR12153">
    <property type="entry name" value="SELENOPROTEIN O"/>
    <property type="match status" value="1"/>
</dbReference>
<evidence type="ECO:0000256" key="2">
    <source>
        <dbReference type="ARBA" id="ARBA00009747"/>
    </source>
</evidence>
<evidence type="ECO:0000256" key="8">
    <source>
        <dbReference type="ARBA" id="ARBA00022842"/>
    </source>
</evidence>
<dbReference type="Proteomes" id="UP001165289">
    <property type="component" value="Unassembled WGS sequence"/>
</dbReference>